<evidence type="ECO:0000313" key="2">
    <source>
        <dbReference type="Proteomes" id="UP000002420"/>
    </source>
</evidence>
<dbReference type="STRING" id="398767.Glov_0898"/>
<dbReference type="KEGG" id="glo:Glov_0898"/>
<dbReference type="AlphaFoldDB" id="B3E5F0"/>
<keyword evidence="2" id="KW-1185">Reference proteome</keyword>
<sequence length="92" mass="10067">MCVHQPDSNEHAIAAKTSNILKQLDLTSGTSEYISGFDKLSINLKIDNRSEREGPEGLPAGVEIFGKQQVCRVSIGYTENGIDSRNAAMFRP</sequence>
<reference evidence="1 2" key="1">
    <citation type="submission" date="2008-05" db="EMBL/GenBank/DDBJ databases">
        <title>Complete sequence of chromosome of Geobacter lovleyi SZ.</title>
        <authorList>
            <consortium name="US DOE Joint Genome Institute"/>
            <person name="Lucas S."/>
            <person name="Copeland A."/>
            <person name="Lapidus A."/>
            <person name="Glavina del Rio T."/>
            <person name="Dalin E."/>
            <person name="Tice H."/>
            <person name="Bruce D."/>
            <person name="Goodwin L."/>
            <person name="Pitluck S."/>
            <person name="Chertkov O."/>
            <person name="Meincke L."/>
            <person name="Brettin T."/>
            <person name="Detter J.C."/>
            <person name="Han C."/>
            <person name="Tapia R."/>
            <person name="Kuske C.R."/>
            <person name="Schmutz J."/>
            <person name="Larimer F."/>
            <person name="Land M."/>
            <person name="Hauser L."/>
            <person name="Kyrpides N."/>
            <person name="Mikhailova N."/>
            <person name="Sung Y."/>
            <person name="Fletcher K.E."/>
            <person name="Ritalahti K.M."/>
            <person name="Loeffler F.E."/>
            <person name="Richardson P."/>
        </authorList>
    </citation>
    <scope>NUCLEOTIDE SEQUENCE [LARGE SCALE GENOMIC DNA]</scope>
    <source>
        <strain evidence="2">ATCC BAA-1151 / DSM 17278 / SZ</strain>
    </source>
</reference>
<evidence type="ECO:0000313" key="1">
    <source>
        <dbReference type="EMBL" id="ACD94621.1"/>
    </source>
</evidence>
<dbReference type="RefSeq" id="WP_012468973.1">
    <property type="nucleotide sequence ID" value="NC_010814.1"/>
</dbReference>
<organism evidence="1 2">
    <name type="scientific">Trichlorobacter lovleyi (strain ATCC BAA-1151 / DSM 17278 / SZ)</name>
    <name type="common">Geobacter lovleyi</name>
    <dbReference type="NCBI Taxonomy" id="398767"/>
    <lineage>
        <taxon>Bacteria</taxon>
        <taxon>Pseudomonadati</taxon>
        <taxon>Thermodesulfobacteriota</taxon>
        <taxon>Desulfuromonadia</taxon>
        <taxon>Geobacterales</taxon>
        <taxon>Geobacteraceae</taxon>
        <taxon>Trichlorobacter</taxon>
    </lineage>
</organism>
<protein>
    <submittedName>
        <fullName evidence="1">Uncharacterized protein</fullName>
    </submittedName>
</protein>
<dbReference type="HOGENOM" id="CLU_2409076_0_0_7"/>
<dbReference type="Proteomes" id="UP000002420">
    <property type="component" value="Chromosome"/>
</dbReference>
<gene>
    <name evidence="1" type="ordered locus">Glov_0898</name>
</gene>
<dbReference type="EMBL" id="CP001089">
    <property type="protein sequence ID" value="ACD94621.1"/>
    <property type="molecule type" value="Genomic_DNA"/>
</dbReference>
<accession>B3E5F0</accession>
<name>B3E5F0_TRIL1</name>
<proteinExistence type="predicted"/>